<proteinExistence type="predicted"/>
<gene>
    <name evidence="1" type="ORF">PDESU_05818</name>
</gene>
<organism evidence="1 2">
    <name type="scientific">Pontiella desulfatans</name>
    <dbReference type="NCBI Taxonomy" id="2750659"/>
    <lineage>
        <taxon>Bacteria</taxon>
        <taxon>Pseudomonadati</taxon>
        <taxon>Kiritimatiellota</taxon>
        <taxon>Kiritimatiellia</taxon>
        <taxon>Kiritimatiellales</taxon>
        <taxon>Pontiellaceae</taxon>
        <taxon>Pontiella</taxon>
    </lineage>
</organism>
<keyword evidence="2" id="KW-1185">Reference proteome</keyword>
<dbReference type="RefSeq" id="WP_136082711.1">
    <property type="nucleotide sequence ID" value="NZ_CAAHFG010000004.1"/>
</dbReference>
<accession>A0A6C2UAR4</accession>
<dbReference type="Proteomes" id="UP000366872">
    <property type="component" value="Unassembled WGS sequence"/>
</dbReference>
<dbReference type="Gene3D" id="2.60.120.260">
    <property type="entry name" value="Galactose-binding domain-like"/>
    <property type="match status" value="1"/>
</dbReference>
<reference evidence="1 2" key="1">
    <citation type="submission" date="2019-04" db="EMBL/GenBank/DDBJ databases">
        <authorList>
            <person name="Van Vliet M D."/>
        </authorList>
    </citation>
    <scope>NUCLEOTIDE SEQUENCE [LARGE SCALE GENOMIC DNA]</scope>
    <source>
        <strain evidence="1 2">F1</strain>
    </source>
</reference>
<protein>
    <submittedName>
        <fullName evidence="1">Uncharacterized protein</fullName>
    </submittedName>
</protein>
<name>A0A6C2UAR4_PONDE</name>
<evidence type="ECO:0000313" key="2">
    <source>
        <dbReference type="Proteomes" id="UP000366872"/>
    </source>
</evidence>
<dbReference type="AlphaFoldDB" id="A0A6C2UAR4"/>
<sequence length="1242" mass="138223">MSKWYSAGALAGVLATTCIAETTSEARFRVLPMVVAENPGAYTFTVAEGPVNALLKCGNFEPISLRTKWHALADSPNDIRIDRNIMSYYDSKHTGFYDGAKVRIYRVRNGKLMKVREDRVKEYVVEDWNYGVEGLYAGKLVAPSATQASTHIAEWSRKGCDAWFAVVAVNKDGNRSPVSNAVRIQIPEDYPSTPTTPQNRIAPQRIPWKPVGATVPGAPSNFRAQLNPATGEIRMKWDAVSDPNLIGYQIAKTDYNPATHRGNHIYLETSPADPAQHIKTDDLIFVDHEILEFDRDKMMSNRVLDAIPEQIKQPYFKDTPTRRWKLEPHSADAPEELKHSGRTCVRIEVEDSEELALRKHNHAGLKQNWYPVLDPEKTYVVEFWAKHDGLAKPSATFRLDGPLEDSFQPLEYPLSNDWKKHTGEFRVAEKLQGDEAAGVGLMALAFNGPGTIWIDNWRVYEKGTAFMDYPAEDYEALRESGMSAFRSHAHIKTEHGYSMDGFTNPAGGIEWRGKKANSFNTLPNQLAIMKKAGLDPWLQIEMCMDETEWQGFVEYMCAPFDPAKDSADAKPWAFKRHQQGQAAPYLDEFERIIFEVGNETWNPIFKPWIFNGVTLVDEASGRKYINGEVYGLFQEYVIDLFRSSPHWSKTAEEKFEFVLGGWASQTDTNGYGQAAARFSPSSEHVLIAAYNGGWDEGAPPAKPGPKGYSDALGIAERASIPRALTLNSSMKAAGVKAALGTYEGGPGYNINGLNGVDMTMEQVEQEAQTMKSLAAGTATLDAFLAQGLLGFKLQNFFTFERNRNYWTSHARMENGGQAYPSWKLLSLFNNEGTGDFLMVQSLTDPLVSAYATKDGNRCNLFVLSRKVDGYPETDSDGFSPVQIQLPFRSAKGITLYRTTGMPADHNLDSDKVKVERIELDAKTYSPNLSVNETTGADARGLPPASTFLYVFEDVEWLKWRDDATFVNLAPGQVAKTQADPIRFRVALPSGNLQELQVAGTSGANRTASVEPVPGSYGTVYDVAVDNMSGSGSVALKCGRQSAVVEYTVPEGKQIPVASWDFQPLEKTDVWLPKAETLAATRFMGAIEKPVLSFGEGFLPTDNPYYNNDGLAAMPKEFWKETTEADEKEYIGFTIQPRKNMALALDQLKIGLWNFGKEPLEFELRYSIGGRFREIDIQPHDEIKGHTFHSGQGVPAIADLSGIKELQKLKEPVEFRLYLWGKDPRGIGKLEGSDLVVTGRMAN</sequence>
<evidence type="ECO:0000313" key="1">
    <source>
        <dbReference type="EMBL" id="VGO17222.1"/>
    </source>
</evidence>
<dbReference type="EMBL" id="CAAHFG010000004">
    <property type="protein sequence ID" value="VGO17222.1"/>
    <property type="molecule type" value="Genomic_DNA"/>
</dbReference>